<dbReference type="Gene3D" id="3.30.420.40">
    <property type="match status" value="2"/>
</dbReference>
<comment type="caution">
    <text evidence="17">The sequence shown here is derived from an EMBL/GenBank/DDBJ whole genome shotgun (WGS) entry which is preliminary data.</text>
</comment>
<evidence type="ECO:0000256" key="11">
    <source>
        <dbReference type="ARBA" id="ARBA00022840"/>
    </source>
</evidence>
<dbReference type="GO" id="GO:0046872">
    <property type="term" value="F:metal ion binding"/>
    <property type="evidence" value="ECO:0007669"/>
    <property type="project" value="UniProtKB-KW"/>
</dbReference>
<dbReference type="SUPFAM" id="SSF53067">
    <property type="entry name" value="Actin-like ATPase domain"/>
    <property type="match status" value="2"/>
</dbReference>
<dbReference type="GO" id="GO:0005737">
    <property type="term" value="C:cytoplasm"/>
    <property type="evidence" value="ECO:0007669"/>
    <property type="project" value="UniProtKB-SubCell"/>
</dbReference>
<evidence type="ECO:0000256" key="14">
    <source>
        <dbReference type="ARBA" id="ARBA00038036"/>
    </source>
</evidence>
<evidence type="ECO:0000256" key="3">
    <source>
        <dbReference type="ARBA" id="ARBA00004496"/>
    </source>
</evidence>
<dbReference type="RefSeq" id="WP_257530998.1">
    <property type="nucleotide sequence ID" value="NZ_JANKAS010000006.1"/>
</dbReference>
<evidence type="ECO:0000256" key="2">
    <source>
        <dbReference type="ARBA" id="ARBA00001958"/>
    </source>
</evidence>
<comment type="catalytic activity">
    <reaction evidence="1 16">
        <text>(R)-pantothenate + ATP = (R)-4'-phosphopantothenate + ADP + H(+)</text>
        <dbReference type="Rhea" id="RHEA:16373"/>
        <dbReference type="ChEBI" id="CHEBI:10986"/>
        <dbReference type="ChEBI" id="CHEBI:15378"/>
        <dbReference type="ChEBI" id="CHEBI:29032"/>
        <dbReference type="ChEBI" id="CHEBI:30616"/>
        <dbReference type="ChEBI" id="CHEBI:456216"/>
        <dbReference type="EC" id="2.7.1.33"/>
    </reaction>
</comment>
<comment type="subunit">
    <text evidence="5 16">Homodimer.</text>
</comment>
<dbReference type="NCBIfam" id="NF009847">
    <property type="entry name" value="PRK13318.1-5"/>
    <property type="match status" value="1"/>
</dbReference>
<dbReference type="GO" id="GO:0015937">
    <property type="term" value="P:coenzyme A biosynthetic process"/>
    <property type="evidence" value="ECO:0007669"/>
    <property type="project" value="UniProtKB-UniRule"/>
</dbReference>
<keyword evidence="18" id="KW-1185">Reference proteome</keyword>
<comment type="function">
    <text evidence="16">Catalyzes the phosphorylation of pantothenate (Pan), the first step in CoA biosynthesis.</text>
</comment>
<keyword evidence="7 16" id="KW-0963">Cytoplasm</keyword>
<dbReference type="PANTHER" id="PTHR34265:SF1">
    <property type="entry name" value="TYPE III PANTOTHENATE KINASE"/>
    <property type="match status" value="1"/>
</dbReference>
<comment type="subcellular location">
    <subcellularLocation>
        <location evidence="3 16">Cytoplasm</location>
    </subcellularLocation>
</comment>
<evidence type="ECO:0000256" key="4">
    <source>
        <dbReference type="ARBA" id="ARBA00005225"/>
    </source>
</evidence>
<evidence type="ECO:0000256" key="16">
    <source>
        <dbReference type="HAMAP-Rule" id="MF_01274"/>
    </source>
</evidence>
<comment type="cofactor">
    <cofactor evidence="16">
        <name>NH4(+)</name>
        <dbReference type="ChEBI" id="CHEBI:28938"/>
    </cofactor>
    <cofactor evidence="16">
        <name>K(+)</name>
        <dbReference type="ChEBI" id="CHEBI:29103"/>
    </cofactor>
    <text evidence="16">A monovalent cation. Ammonium or potassium.</text>
</comment>
<protein>
    <recommendedName>
        <fullName evidence="15 16">Type III pantothenate kinase</fullName>
        <ecNumber evidence="6 16">2.7.1.33</ecNumber>
    </recommendedName>
    <alternativeName>
        <fullName evidence="16">PanK-III</fullName>
    </alternativeName>
    <alternativeName>
        <fullName evidence="16">Pantothenic acid kinase</fullName>
    </alternativeName>
</protein>
<feature type="binding site" evidence="16">
    <location>
        <position position="129"/>
    </location>
    <ligand>
        <name>K(+)</name>
        <dbReference type="ChEBI" id="CHEBI:29103"/>
    </ligand>
</feature>
<dbReference type="Pfam" id="PF03309">
    <property type="entry name" value="Pan_kinase"/>
    <property type="match status" value="1"/>
</dbReference>
<reference evidence="17" key="1">
    <citation type="submission" date="2022-07" db="EMBL/GenBank/DDBJ databases">
        <title>Enhanced cultured diversity of the mouse gut microbiota enables custom-made synthetic communities.</title>
        <authorList>
            <person name="Afrizal A."/>
        </authorList>
    </citation>
    <scope>NUCLEOTIDE SEQUENCE</scope>
    <source>
        <strain evidence="17">DSM 28593</strain>
    </source>
</reference>
<evidence type="ECO:0000256" key="10">
    <source>
        <dbReference type="ARBA" id="ARBA00022777"/>
    </source>
</evidence>
<keyword evidence="8 16" id="KW-0808">Transferase</keyword>
<evidence type="ECO:0000256" key="5">
    <source>
        <dbReference type="ARBA" id="ARBA00011738"/>
    </source>
</evidence>
<feature type="active site" description="Proton acceptor" evidence="16">
    <location>
        <position position="109"/>
    </location>
</feature>
<dbReference type="InterPro" id="IPR043129">
    <property type="entry name" value="ATPase_NBD"/>
</dbReference>
<feature type="binding site" evidence="16">
    <location>
        <position position="184"/>
    </location>
    <ligand>
        <name>substrate</name>
    </ligand>
</feature>
<evidence type="ECO:0000256" key="1">
    <source>
        <dbReference type="ARBA" id="ARBA00001206"/>
    </source>
</evidence>
<dbReference type="InterPro" id="IPR004619">
    <property type="entry name" value="Type_III_PanK"/>
</dbReference>
<keyword evidence="13 16" id="KW-0173">Coenzyme A biosynthesis</keyword>
<dbReference type="NCBIfam" id="NF009848">
    <property type="entry name" value="PRK13318.1-6"/>
    <property type="match status" value="1"/>
</dbReference>
<sequence>MILVFDVGNTNTVLGIYDGEKLIENFRISTDRDKTADEYGMLVNQLFQYENLTFKDIKAVVISSVVPTLMHALEKMARKYCAVDPLIIGPGIKTGMNIKYDNPREVGADRIVNGIAAFEKYGGPIIVVDFGTATTFCAISDKCEYLGGAIAPGLRVSADALFEKASKLPRIELIKPSQAICKNTVSSMQAGMIYGYAGLVDSVVSKMKEEMGSQSIKAIATGGMAALISSETKTIDQVDSLLTLDGLRIIYQRNLS</sequence>
<evidence type="ECO:0000313" key="18">
    <source>
        <dbReference type="Proteomes" id="UP001205748"/>
    </source>
</evidence>
<evidence type="ECO:0000256" key="12">
    <source>
        <dbReference type="ARBA" id="ARBA00022958"/>
    </source>
</evidence>
<dbReference type="AlphaFoldDB" id="A0AAE3HGR6"/>
<name>A0AAE3HGR6_9FIRM</name>
<dbReference type="HAMAP" id="MF_01274">
    <property type="entry name" value="Pantothen_kinase_3"/>
    <property type="match status" value="1"/>
</dbReference>
<keyword evidence="16" id="KW-0479">Metal-binding</keyword>
<dbReference type="NCBIfam" id="NF009855">
    <property type="entry name" value="PRK13321.1"/>
    <property type="match status" value="1"/>
</dbReference>
<keyword evidence="10 16" id="KW-0418">Kinase</keyword>
<evidence type="ECO:0000256" key="6">
    <source>
        <dbReference type="ARBA" id="ARBA00012102"/>
    </source>
</evidence>
<dbReference type="NCBIfam" id="TIGR00671">
    <property type="entry name" value="baf"/>
    <property type="match status" value="1"/>
</dbReference>
<proteinExistence type="inferred from homology"/>
<feature type="binding site" evidence="16">
    <location>
        <position position="132"/>
    </location>
    <ligand>
        <name>ATP</name>
        <dbReference type="ChEBI" id="CHEBI:30616"/>
    </ligand>
</feature>
<organism evidence="17 18">
    <name type="scientific">Irregularibacter muris</name>
    <dbReference type="NCBI Taxonomy" id="1796619"/>
    <lineage>
        <taxon>Bacteria</taxon>
        <taxon>Bacillati</taxon>
        <taxon>Bacillota</taxon>
        <taxon>Clostridia</taxon>
        <taxon>Eubacteriales</taxon>
        <taxon>Eubacteriaceae</taxon>
        <taxon>Irregularibacter</taxon>
    </lineage>
</organism>
<evidence type="ECO:0000256" key="9">
    <source>
        <dbReference type="ARBA" id="ARBA00022741"/>
    </source>
</evidence>
<gene>
    <name evidence="16" type="primary">coaX</name>
    <name evidence="17" type="ORF">NSA47_08705</name>
</gene>
<dbReference type="PANTHER" id="PTHR34265">
    <property type="entry name" value="TYPE III PANTOTHENATE KINASE"/>
    <property type="match status" value="1"/>
</dbReference>
<dbReference type="GO" id="GO:0005524">
    <property type="term" value="F:ATP binding"/>
    <property type="evidence" value="ECO:0007669"/>
    <property type="project" value="UniProtKB-UniRule"/>
</dbReference>
<comment type="similarity">
    <text evidence="14 16">Belongs to the type III pantothenate kinase family.</text>
</comment>
<comment type="pathway">
    <text evidence="4 16">Cofactor biosynthesis; coenzyme A biosynthesis; CoA from (R)-pantothenate: step 1/5.</text>
</comment>
<evidence type="ECO:0000256" key="13">
    <source>
        <dbReference type="ARBA" id="ARBA00022993"/>
    </source>
</evidence>
<keyword evidence="11 16" id="KW-0067">ATP-binding</keyword>
<dbReference type="GO" id="GO:0004594">
    <property type="term" value="F:pantothenate kinase activity"/>
    <property type="evidence" value="ECO:0007669"/>
    <property type="project" value="UniProtKB-UniRule"/>
</dbReference>
<comment type="cofactor">
    <cofactor evidence="2">
        <name>K(+)</name>
        <dbReference type="ChEBI" id="CHEBI:29103"/>
    </cofactor>
</comment>
<evidence type="ECO:0000313" key="17">
    <source>
        <dbReference type="EMBL" id="MCR1899060.1"/>
    </source>
</evidence>
<dbReference type="CDD" id="cd24015">
    <property type="entry name" value="ASKHA_NBD_PanK-III"/>
    <property type="match status" value="1"/>
</dbReference>
<evidence type="ECO:0000256" key="15">
    <source>
        <dbReference type="ARBA" id="ARBA00040883"/>
    </source>
</evidence>
<evidence type="ECO:0000256" key="8">
    <source>
        <dbReference type="ARBA" id="ARBA00022679"/>
    </source>
</evidence>
<dbReference type="EC" id="2.7.1.33" evidence="6 16"/>
<evidence type="ECO:0000256" key="7">
    <source>
        <dbReference type="ARBA" id="ARBA00022490"/>
    </source>
</evidence>
<keyword evidence="9 16" id="KW-0547">Nucleotide-binding</keyword>
<feature type="binding site" evidence="16">
    <location>
        <begin position="107"/>
        <end position="110"/>
    </location>
    <ligand>
        <name>substrate</name>
    </ligand>
</feature>
<feature type="binding site" evidence="16">
    <location>
        <position position="100"/>
    </location>
    <ligand>
        <name>substrate</name>
    </ligand>
</feature>
<feature type="binding site" evidence="16">
    <location>
        <begin position="6"/>
        <end position="13"/>
    </location>
    <ligand>
        <name>ATP</name>
        <dbReference type="ChEBI" id="CHEBI:30616"/>
    </ligand>
</feature>
<dbReference type="EMBL" id="JANKAS010000006">
    <property type="protein sequence ID" value="MCR1899060.1"/>
    <property type="molecule type" value="Genomic_DNA"/>
</dbReference>
<accession>A0AAE3HGR6</accession>
<dbReference type="Proteomes" id="UP001205748">
    <property type="component" value="Unassembled WGS sequence"/>
</dbReference>
<keyword evidence="12 16" id="KW-0630">Potassium</keyword>